<keyword evidence="6" id="KW-1185">Reference proteome</keyword>
<keyword evidence="1" id="KW-0805">Transcription regulation</keyword>
<evidence type="ECO:0000256" key="3">
    <source>
        <dbReference type="ARBA" id="ARBA00023163"/>
    </source>
</evidence>
<sequence length="281" mass="32296">MTSDLPHSLVITYNKGYQERNAELHLPSSKLAILIVDKGYLYIELDDIGTTLESNELCILTGIYSKSVHIENNTADLWIIAFDPSPIFQGKDLETGSTFLAFLNSVGYTKIPLKSTDQATLTQWLRLLVNKNSINDGGPERPNIRFWNLKSFLRELSEIYFLNIPKPGRGWHRDHILVSRFLQLIEIHFTLQHSVKWYADTLLVSSDHLSKVVKKITRKTAKQCIEERLIVAAKSMLLKNAPINRIWNILGFKTSSHFGYFFKKYTSMAPSAYRKQSFIKE</sequence>
<comment type="caution">
    <text evidence="5">The sequence shown here is derived from an EMBL/GenBank/DDBJ whole genome shotgun (WGS) entry which is preliminary data.</text>
</comment>
<evidence type="ECO:0000313" key="6">
    <source>
        <dbReference type="Proteomes" id="UP000664044"/>
    </source>
</evidence>
<feature type="domain" description="HTH araC/xylS-type" evidence="4">
    <location>
        <begin position="179"/>
        <end position="276"/>
    </location>
</feature>
<dbReference type="PANTHER" id="PTHR43280:SF32">
    <property type="entry name" value="TRANSCRIPTIONAL REGULATORY PROTEIN"/>
    <property type="match status" value="1"/>
</dbReference>
<dbReference type="Proteomes" id="UP000664044">
    <property type="component" value="Unassembled WGS sequence"/>
</dbReference>
<protein>
    <submittedName>
        <fullName evidence="5">Helix-turn-helix transcriptional regulator</fullName>
    </submittedName>
</protein>
<dbReference type="InterPro" id="IPR018060">
    <property type="entry name" value="HTH_AraC"/>
</dbReference>
<dbReference type="EMBL" id="JAFLNL010000003">
    <property type="protein sequence ID" value="MBO0353553.1"/>
    <property type="molecule type" value="Genomic_DNA"/>
</dbReference>
<dbReference type="PROSITE" id="PS01124">
    <property type="entry name" value="HTH_ARAC_FAMILY_2"/>
    <property type="match status" value="1"/>
</dbReference>
<evidence type="ECO:0000256" key="2">
    <source>
        <dbReference type="ARBA" id="ARBA00023125"/>
    </source>
</evidence>
<evidence type="ECO:0000259" key="4">
    <source>
        <dbReference type="PROSITE" id="PS01124"/>
    </source>
</evidence>
<accession>A0ABS3G2B5</accession>
<dbReference type="Gene3D" id="1.10.10.60">
    <property type="entry name" value="Homeodomain-like"/>
    <property type="match status" value="1"/>
</dbReference>
<reference evidence="5 6" key="1">
    <citation type="submission" date="2021-03" db="EMBL/GenBank/DDBJ databases">
        <title>Muricauda lutimaris sp. nov. and Muricauda ruestringensis sp. nov, two marine members of the Flavobacteriaceae isolated from deep sea sediments of Western Pacific.</title>
        <authorList>
            <person name="Zhao S."/>
            <person name="Liu R."/>
        </authorList>
    </citation>
    <scope>NUCLEOTIDE SEQUENCE [LARGE SCALE GENOMIC DNA]</scope>
    <source>
        <strain evidence="5 6">BC31-1-A7</strain>
    </source>
</reference>
<dbReference type="SMART" id="SM00342">
    <property type="entry name" value="HTH_ARAC"/>
    <property type="match status" value="1"/>
</dbReference>
<gene>
    <name evidence="5" type="ORF">J0656_05940</name>
</gene>
<organism evidence="5 6">
    <name type="scientific">Flagellimonas aurea</name>
    <dbReference type="NCBI Taxonomy" id="2915619"/>
    <lineage>
        <taxon>Bacteria</taxon>
        <taxon>Pseudomonadati</taxon>
        <taxon>Bacteroidota</taxon>
        <taxon>Flavobacteriia</taxon>
        <taxon>Flavobacteriales</taxon>
        <taxon>Flavobacteriaceae</taxon>
        <taxon>Flagellimonas</taxon>
    </lineage>
</organism>
<dbReference type="InterPro" id="IPR009057">
    <property type="entry name" value="Homeodomain-like_sf"/>
</dbReference>
<keyword evidence="2" id="KW-0238">DNA-binding</keyword>
<keyword evidence="3" id="KW-0804">Transcription</keyword>
<name>A0ABS3G2B5_9FLAO</name>
<dbReference type="PANTHER" id="PTHR43280">
    <property type="entry name" value="ARAC-FAMILY TRANSCRIPTIONAL REGULATOR"/>
    <property type="match status" value="1"/>
</dbReference>
<evidence type="ECO:0000256" key="1">
    <source>
        <dbReference type="ARBA" id="ARBA00023015"/>
    </source>
</evidence>
<dbReference type="Pfam" id="PF12833">
    <property type="entry name" value="HTH_18"/>
    <property type="match status" value="1"/>
</dbReference>
<evidence type="ECO:0000313" key="5">
    <source>
        <dbReference type="EMBL" id="MBO0353553.1"/>
    </source>
</evidence>
<proteinExistence type="predicted"/>
<dbReference type="RefSeq" id="WP_207032281.1">
    <property type="nucleotide sequence ID" value="NZ_JAFLNL010000003.1"/>
</dbReference>
<dbReference type="SUPFAM" id="SSF46689">
    <property type="entry name" value="Homeodomain-like"/>
    <property type="match status" value="1"/>
</dbReference>